<keyword evidence="3" id="KW-1185">Reference proteome</keyword>
<evidence type="ECO:0000313" key="2">
    <source>
        <dbReference type="EMBL" id="CAH1390248.1"/>
    </source>
</evidence>
<feature type="region of interest" description="Disordered" evidence="1">
    <location>
        <begin position="32"/>
        <end position="65"/>
    </location>
</feature>
<gene>
    <name evidence="2" type="ORF">NEZAVI_LOCUS1480</name>
</gene>
<evidence type="ECO:0000256" key="1">
    <source>
        <dbReference type="SAM" id="MobiDB-lite"/>
    </source>
</evidence>
<name>A0A9P0E5J1_NEZVI</name>
<dbReference type="Proteomes" id="UP001152798">
    <property type="component" value="Chromosome 1"/>
</dbReference>
<dbReference type="AlphaFoldDB" id="A0A9P0E5J1"/>
<evidence type="ECO:0000313" key="3">
    <source>
        <dbReference type="Proteomes" id="UP001152798"/>
    </source>
</evidence>
<accession>A0A9P0E5J1</accession>
<organism evidence="2 3">
    <name type="scientific">Nezara viridula</name>
    <name type="common">Southern green stink bug</name>
    <name type="synonym">Cimex viridulus</name>
    <dbReference type="NCBI Taxonomy" id="85310"/>
    <lineage>
        <taxon>Eukaryota</taxon>
        <taxon>Metazoa</taxon>
        <taxon>Ecdysozoa</taxon>
        <taxon>Arthropoda</taxon>
        <taxon>Hexapoda</taxon>
        <taxon>Insecta</taxon>
        <taxon>Pterygota</taxon>
        <taxon>Neoptera</taxon>
        <taxon>Paraneoptera</taxon>
        <taxon>Hemiptera</taxon>
        <taxon>Heteroptera</taxon>
        <taxon>Panheteroptera</taxon>
        <taxon>Pentatomomorpha</taxon>
        <taxon>Pentatomoidea</taxon>
        <taxon>Pentatomidae</taxon>
        <taxon>Pentatominae</taxon>
        <taxon>Nezara</taxon>
    </lineage>
</organism>
<protein>
    <submittedName>
        <fullName evidence="2">Uncharacterized protein</fullName>
    </submittedName>
</protein>
<proteinExistence type="predicted"/>
<sequence length="65" mass="6854">MSSEVRKLPVVASLFARDKAIREIPNKGLLEEPTLPCVPTGLDPDGEGSSVGRVLLSQGPVESPL</sequence>
<dbReference type="EMBL" id="OV725077">
    <property type="protein sequence ID" value="CAH1390248.1"/>
    <property type="molecule type" value="Genomic_DNA"/>
</dbReference>
<reference evidence="2" key="1">
    <citation type="submission" date="2022-01" db="EMBL/GenBank/DDBJ databases">
        <authorList>
            <person name="King R."/>
        </authorList>
    </citation>
    <scope>NUCLEOTIDE SEQUENCE</scope>
</reference>